<protein>
    <submittedName>
        <fullName evidence="3">Uncharacterized protein LOC108678363 isoform X1</fullName>
    </submittedName>
</protein>
<accession>A0A8B7PAM8</accession>
<dbReference type="RefSeq" id="XP_018022251.1">
    <property type="nucleotide sequence ID" value="XM_018166762.2"/>
</dbReference>
<feature type="chain" id="PRO_5034478706" evidence="1">
    <location>
        <begin position="19"/>
        <end position="334"/>
    </location>
</feature>
<keyword evidence="2" id="KW-1185">Reference proteome</keyword>
<dbReference type="OrthoDB" id="6401856at2759"/>
<evidence type="ECO:0000256" key="1">
    <source>
        <dbReference type="SAM" id="SignalP"/>
    </source>
</evidence>
<evidence type="ECO:0000313" key="2">
    <source>
        <dbReference type="Proteomes" id="UP000694843"/>
    </source>
</evidence>
<gene>
    <name evidence="3" type="primary">LOC108678363</name>
</gene>
<name>A0A8B7PAM8_HYAAZ</name>
<reference evidence="3" key="1">
    <citation type="submission" date="2025-08" db="UniProtKB">
        <authorList>
            <consortium name="RefSeq"/>
        </authorList>
    </citation>
    <scope>IDENTIFICATION</scope>
    <source>
        <tissue evidence="3">Whole organism</tissue>
    </source>
</reference>
<keyword evidence="1" id="KW-0732">Signal</keyword>
<evidence type="ECO:0000313" key="3">
    <source>
        <dbReference type="RefSeq" id="XP_018022251.1"/>
    </source>
</evidence>
<proteinExistence type="predicted"/>
<sequence length="334" mass="36680">MNWSFQCSLLVGLRLVLGGLTQGPTIQPCTVHSTAENFDEVYINTLPHEIYTVLLADGRPSSDMSDMQLEFLNNGTYIYTYIDLTGRSAQHTGEYRAQAHAASAPATITLHSLPSGAFGSVSGTVTFSVIKAERGVLDLISCSREGLLSRARRYVLISTTLRRSVMTAVNSIFSAATGIPNTNNNDLIYELLRSGSDDTASSRQADLALKVFAITSIPLFVIRCLFFNPNEDPGTCLSTHKNLVKGVFFPTQPPALFYYSQPDITYYPYQPPYVGHSMIQHFAFSPKPAKEVVSVPYSAQQTQSFENQKQNKLVGSPLLSGNQNLGQYNLLLRG</sequence>
<dbReference type="GeneID" id="108678363"/>
<dbReference type="Proteomes" id="UP000694843">
    <property type="component" value="Unplaced"/>
</dbReference>
<dbReference type="AlphaFoldDB" id="A0A8B7PAM8"/>
<organism evidence="2 3">
    <name type="scientific">Hyalella azteca</name>
    <name type="common">Amphipod</name>
    <dbReference type="NCBI Taxonomy" id="294128"/>
    <lineage>
        <taxon>Eukaryota</taxon>
        <taxon>Metazoa</taxon>
        <taxon>Ecdysozoa</taxon>
        <taxon>Arthropoda</taxon>
        <taxon>Crustacea</taxon>
        <taxon>Multicrustacea</taxon>
        <taxon>Malacostraca</taxon>
        <taxon>Eumalacostraca</taxon>
        <taxon>Peracarida</taxon>
        <taxon>Amphipoda</taxon>
        <taxon>Senticaudata</taxon>
        <taxon>Talitrida</taxon>
        <taxon>Talitroidea</taxon>
        <taxon>Hyalellidae</taxon>
        <taxon>Hyalella</taxon>
    </lineage>
</organism>
<dbReference type="KEGG" id="hazt:108678363"/>
<feature type="signal peptide" evidence="1">
    <location>
        <begin position="1"/>
        <end position="18"/>
    </location>
</feature>